<accession>A0ABQ5N343</accession>
<dbReference type="Pfam" id="PF20122">
    <property type="entry name" value="DUF6512"/>
    <property type="match status" value="1"/>
</dbReference>
<feature type="transmembrane region" description="Helical" evidence="1">
    <location>
        <begin position="34"/>
        <end position="52"/>
    </location>
</feature>
<comment type="caution">
    <text evidence="2">The sequence shown here is derived from an EMBL/GenBank/DDBJ whole genome shotgun (WGS) entry which is preliminary data.</text>
</comment>
<protein>
    <submittedName>
        <fullName evidence="2">Uncharacterized protein</fullName>
    </submittedName>
</protein>
<keyword evidence="1" id="KW-1133">Transmembrane helix</keyword>
<gene>
    <name evidence="2" type="ORF">bsdE14_10240</name>
</gene>
<keyword evidence="1" id="KW-0472">Membrane</keyword>
<dbReference type="EMBL" id="BRXR01000001">
    <property type="protein sequence ID" value="GLC29614.1"/>
    <property type="molecule type" value="Genomic_DNA"/>
</dbReference>
<evidence type="ECO:0000256" key="1">
    <source>
        <dbReference type="SAM" id="Phobius"/>
    </source>
</evidence>
<keyword evidence="3" id="KW-1185">Reference proteome</keyword>
<organism evidence="2 3">
    <name type="scientific">Clostridium omnivorum</name>
    <dbReference type="NCBI Taxonomy" id="1604902"/>
    <lineage>
        <taxon>Bacteria</taxon>
        <taxon>Bacillati</taxon>
        <taxon>Bacillota</taxon>
        <taxon>Clostridia</taxon>
        <taxon>Eubacteriales</taxon>
        <taxon>Clostridiaceae</taxon>
        <taxon>Clostridium</taxon>
    </lineage>
</organism>
<name>A0ABQ5N343_9CLOT</name>
<dbReference type="Proteomes" id="UP001208567">
    <property type="component" value="Unassembled WGS sequence"/>
</dbReference>
<reference evidence="2 3" key="1">
    <citation type="journal article" date="2024" name="Int. J. Syst. Evol. Microbiol.">
        <title>Clostridium omnivorum sp. nov., isolated from anoxic soil under the treatment of reductive soil disinfestation.</title>
        <authorList>
            <person name="Ueki A."/>
            <person name="Tonouchi A."/>
            <person name="Kaku N."/>
            <person name="Honma S."/>
            <person name="Ueki K."/>
        </authorList>
    </citation>
    <scope>NUCLEOTIDE SEQUENCE [LARGE SCALE GENOMIC DNA]</scope>
    <source>
        <strain evidence="2 3">E14</strain>
    </source>
</reference>
<proteinExistence type="predicted"/>
<keyword evidence="1" id="KW-0812">Transmembrane</keyword>
<dbReference type="InterPro" id="IPR045407">
    <property type="entry name" value="DUF6512"/>
</dbReference>
<sequence>MGALVALLTALITIPLLFYFYTRAFGVELLVVDILLLFLALLLGQLAGLHFYKYHKGINSLIAISILLIIIFIFILFTFYPPHLPLFRDSNTGKYGIY</sequence>
<feature type="transmembrane region" description="Helical" evidence="1">
    <location>
        <begin position="61"/>
        <end position="80"/>
    </location>
</feature>
<evidence type="ECO:0000313" key="3">
    <source>
        <dbReference type="Proteomes" id="UP001208567"/>
    </source>
</evidence>
<evidence type="ECO:0000313" key="2">
    <source>
        <dbReference type="EMBL" id="GLC29614.1"/>
    </source>
</evidence>